<dbReference type="OrthoDB" id="10298164at2759"/>
<organism evidence="2 3">
    <name type="scientific">Armadillidium nasatum</name>
    <dbReference type="NCBI Taxonomy" id="96803"/>
    <lineage>
        <taxon>Eukaryota</taxon>
        <taxon>Metazoa</taxon>
        <taxon>Ecdysozoa</taxon>
        <taxon>Arthropoda</taxon>
        <taxon>Crustacea</taxon>
        <taxon>Multicrustacea</taxon>
        <taxon>Malacostraca</taxon>
        <taxon>Eumalacostraca</taxon>
        <taxon>Peracarida</taxon>
        <taxon>Isopoda</taxon>
        <taxon>Oniscidea</taxon>
        <taxon>Crinocheta</taxon>
        <taxon>Armadillidiidae</taxon>
        <taxon>Armadillidium</taxon>
    </lineage>
</organism>
<evidence type="ECO:0000313" key="3">
    <source>
        <dbReference type="Proteomes" id="UP000326759"/>
    </source>
</evidence>
<accession>A0A5N5TF63</accession>
<gene>
    <name evidence="2" type="ORF">Anas_08141</name>
</gene>
<dbReference type="EMBL" id="SEYY01002171">
    <property type="protein sequence ID" value="KAB7504867.1"/>
    <property type="molecule type" value="Genomic_DNA"/>
</dbReference>
<proteinExistence type="predicted"/>
<feature type="compositionally biased region" description="Basic and acidic residues" evidence="1">
    <location>
        <begin position="131"/>
        <end position="142"/>
    </location>
</feature>
<feature type="compositionally biased region" description="Low complexity" evidence="1">
    <location>
        <begin position="143"/>
        <end position="154"/>
    </location>
</feature>
<name>A0A5N5TF63_9CRUS</name>
<dbReference type="Proteomes" id="UP000326759">
    <property type="component" value="Unassembled WGS sequence"/>
</dbReference>
<comment type="caution">
    <text evidence="2">The sequence shown here is derived from an EMBL/GenBank/DDBJ whole genome shotgun (WGS) entry which is preliminary data.</text>
</comment>
<evidence type="ECO:0000313" key="2">
    <source>
        <dbReference type="EMBL" id="KAB7504867.1"/>
    </source>
</evidence>
<feature type="region of interest" description="Disordered" evidence="1">
    <location>
        <begin position="131"/>
        <end position="155"/>
    </location>
</feature>
<dbReference type="AlphaFoldDB" id="A0A5N5TF63"/>
<feature type="region of interest" description="Disordered" evidence="1">
    <location>
        <begin position="84"/>
        <end position="118"/>
    </location>
</feature>
<keyword evidence="3" id="KW-1185">Reference proteome</keyword>
<evidence type="ECO:0000256" key="1">
    <source>
        <dbReference type="SAM" id="MobiDB-lite"/>
    </source>
</evidence>
<reference evidence="2 3" key="1">
    <citation type="journal article" date="2019" name="PLoS Biol.">
        <title>Sex chromosomes control vertical transmission of feminizing Wolbachia symbionts in an isopod.</title>
        <authorList>
            <person name="Becking T."/>
            <person name="Chebbi M.A."/>
            <person name="Giraud I."/>
            <person name="Moumen B."/>
            <person name="Laverre T."/>
            <person name="Caubet Y."/>
            <person name="Peccoud J."/>
            <person name="Gilbert C."/>
            <person name="Cordaux R."/>
        </authorList>
    </citation>
    <scope>NUCLEOTIDE SEQUENCE [LARGE SCALE GENOMIC DNA]</scope>
    <source>
        <strain evidence="2">ANa2</strain>
        <tissue evidence="2">Whole body excluding digestive tract and cuticle</tissue>
    </source>
</reference>
<sequence>MFLSLRIVILNYTQQRKAEKELLFYKSETHSLNRGDGDGGSRRASIQRNKALDDLSFYSTENLTLTKDEDYEVRNYLEKLGSIRQQNGPSRASTMNTMITSGDETTQPSRPVTPSTTAVSLNGKVTSVKQNRDTLSEPDHYSKAPSKKSSYSKSETALLNYESLPRRMSLENTLEKRVNTENTLINYESLPRRKSTENILEKPIIMELEEPSRVIRGHSELTQYDEDVNTRREPVHYTTTMPQNQNYNITLNKAGYADQPVGIPELPPYSEAPVDVGIPSIRSASSPVENRKINNHPMYAQPHFHSTQPQPSQNLVEYDPNFYPNYDPRTEIVPDGRSASSPAENPNINNQLMYAQPHYSTRTQPQQAKNIGEYDPNLYPNYDQRTENVPADGGNRATSPAGSTVTFGLSMKPSRSVGTISNASGLILNTDLIIKILNVFDTIAK</sequence>
<protein>
    <submittedName>
        <fullName evidence="2">Uncharacterized protein</fullName>
    </submittedName>
</protein>